<dbReference type="FunFam" id="3.20.20.140:FF:000014">
    <property type="entry name" value="5-methylthioadenosine/S-adenosylhomocysteine deaminase"/>
    <property type="match status" value="1"/>
</dbReference>
<feature type="binding site" evidence="5">
    <location>
        <position position="73"/>
    </location>
    <ligand>
        <name>Zn(2+)</name>
        <dbReference type="ChEBI" id="CHEBI:29105"/>
    </ligand>
</feature>
<dbReference type="EC" id="3.5.4.31" evidence="5"/>
<dbReference type="Gene3D" id="2.30.40.10">
    <property type="entry name" value="Urease, subunit C, domain 1"/>
    <property type="match status" value="1"/>
</dbReference>
<dbReference type="InterPro" id="IPR006680">
    <property type="entry name" value="Amidohydro-rel"/>
</dbReference>
<dbReference type="Proteomes" id="UP000015559">
    <property type="component" value="Chromosome"/>
</dbReference>
<feature type="domain" description="Amidohydrolase-related" evidence="6">
    <location>
        <begin position="62"/>
        <end position="412"/>
    </location>
</feature>
<comment type="cofactor">
    <cofactor evidence="5">
        <name>Zn(2+)</name>
        <dbReference type="ChEBI" id="CHEBI:29105"/>
    </cofactor>
    <text evidence="5">Binds 1 zinc ion per subunit.</text>
</comment>
<feature type="binding site" evidence="5">
    <location>
        <position position="100"/>
    </location>
    <ligand>
        <name>substrate</name>
    </ligand>
</feature>
<keyword evidence="3 5" id="KW-0378">Hydrolase</keyword>
<comment type="similarity">
    <text evidence="1">Belongs to the metallo-dependent hydrolases superfamily. ATZ/TRZ family.</text>
</comment>
<dbReference type="eggNOG" id="COG0402">
    <property type="taxonomic scope" value="Bacteria"/>
</dbReference>
<dbReference type="Pfam" id="PF01979">
    <property type="entry name" value="Amidohydro_1"/>
    <property type="match status" value="1"/>
</dbReference>
<dbReference type="AlphaFoldDB" id="S6ABN4"/>
<evidence type="ECO:0000256" key="1">
    <source>
        <dbReference type="ARBA" id="ARBA00006745"/>
    </source>
</evidence>
<feature type="binding site" evidence="5">
    <location>
        <position position="223"/>
    </location>
    <ligand>
        <name>substrate</name>
    </ligand>
</feature>
<evidence type="ECO:0000313" key="7">
    <source>
        <dbReference type="EMBL" id="BAN34863.1"/>
    </source>
</evidence>
<feature type="binding site" evidence="5">
    <location>
        <position position="193"/>
    </location>
    <ligand>
        <name>substrate</name>
    </ligand>
</feature>
<comment type="catalytic activity">
    <reaction evidence="5">
        <text>S-methyl-5'-thioadenosine + H2O + H(+) = S-methyl-5'-thioinosine + NH4(+)</text>
        <dbReference type="Rhea" id="RHEA:25025"/>
        <dbReference type="ChEBI" id="CHEBI:15377"/>
        <dbReference type="ChEBI" id="CHEBI:15378"/>
        <dbReference type="ChEBI" id="CHEBI:17509"/>
        <dbReference type="ChEBI" id="CHEBI:28938"/>
        <dbReference type="ChEBI" id="CHEBI:48595"/>
        <dbReference type="EC" id="3.5.4.31"/>
    </reaction>
</comment>
<evidence type="ECO:0000256" key="3">
    <source>
        <dbReference type="ARBA" id="ARBA00022801"/>
    </source>
</evidence>
<evidence type="ECO:0000259" key="6">
    <source>
        <dbReference type="Pfam" id="PF01979"/>
    </source>
</evidence>
<dbReference type="EC" id="3.5.4.28" evidence="5"/>
<dbReference type="InterPro" id="IPR032466">
    <property type="entry name" value="Metal_Hydrolase"/>
</dbReference>
<organism evidence="7 8">
    <name type="scientific">Sulfuricella denitrificans (strain DSM 22764 / NBRC 105220 / skB26)</name>
    <dbReference type="NCBI Taxonomy" id="1163617"/>
    <lineage>
        <taxon>Bacteria</taxon>
        <taxon>Pseudomonadati</taxon>
        <taxon>Pseudomonadota</taxon>
        <taxon>Betaproteobacteria</taxon>
        <taxon>Nitrosomonadales</taxon>
        <taxon>Sulfuricellaceae</taxon>
        <taxon>Sulfuricella</taxon>
    </lineage>
</organism>
<dbReference type="InterPro" id="IPR011059">
    <property type="entry name" value="Metal-dep_hydrolase_composite"/>
</dbReference>
<dbReference type="EMBL" id="AP013066">
    <property type="protein sequence ID" value="BAN34863.1"/>
    <property type="molecule type" value="Genomic_DNA"/>
</dbReference>
<evidence type="ECO:0000256" key="4">
    <source>
        <dbReference type="ARBA" id="ARBA00022833"/>
    </source>
</evidence>
<sequence length="448" mass="49095">MPDNTVDTLIDARWIIPVEPARQTLSRHTIAIDDGIIRDILPTGEAHAKYSAKQHFRLDDHVLIPGLINLHTHAAMSLLRGLADDLPLMDWLNHHIWPTEAKFVSPEFVRDGTLLACAEMLRGGITCFNDMYFFPEAAAQSALSAGMRAAIGMIVVDFPTAYAADADDYLSKGLAVRDEFHGEPLLTFTLAPHAPYTVSDKTLAKVLTYAEQLDLPIHIHLHETHDEIEGSLKQYQMRPLERLHRLGLLGPNLIAVHVVQANTEEIRLLAEHGCHVAHCPSSNLKLASGIGPVLEKLEHHVNVGLGTDGAASNNRLDMFAEMRLAALLAKGQSRHAAALPAHQALAMATLHAAQALGIDSLTGSLVIGKAADITAVDLSAPETQPCYDVTSHLVYAAGRENVSHVWVNGKLVLDERHLTTIDIHELNARTRFWHEKISNQKSFSEGQP</sequence>
<feature type="binding site" evidence="5">
    <location>
        <position position="308"/>
    </location>
    <ligand>
        <name>substrate</name>
    </ligand>
</feature>
<feature type="binding site" evidence="5">
    <location>
        <position position="71"/>
    </location>
    <ligand>
        <name>Zn(2+)</name>
        <dbReference type="ChEBI" id="CHEBI:29105"/>
    </ligand>
</feature>
<dbReference type="Gene3D" id="3.20.20.140">
    <property type="entry name" value="Metal-dependent hydrolases"/>
    <property type="match status" value="1"/>
</dbReference>
<dbReference type="PANTHER" id="PTHR43794">
    <property type="entry name" value="AMINOHYDROLASE SSNA-RELATED"/>
    <property type="match status" value="1"/>
</dbReference>
<keyword evidence="2 5" id="KW-0479">Metal-binding</keyword>
<dbReference type="NCBIfam" id="NF006549">
    <property type="entry name" value="PRK09045.1"/>
    <property type="match status" value="1"/>
</dbReference>
<dbReference type="STRING" id="1163617.SCD_n01024"/>
<dbReference type="HOGENOM" id="CLU_012358_2_0_4"/>
<comment type="caution">
    <text evidence="5">Lacks conserved residue(s) required for the propagation of feature annotation.</text>
</comment>
<dbReference type="OrthoDB" id="9807210at2"/>
<dbReference type="SUPFAM" id="SSF51556">
    <property type="entry name" value="Metallo-dependent hydrolases"/>
    <property type="match status" value="1"/>
</dbReference>
<comment type="function">
    <text evidence="5">Catalyzes the deamination of 5-methylthioadenosine and S-adenosyl-L-homocysteine into 5-methylthioinosine and S-inosyl-L-homocysteine, respectively. Is also able to deaminate adenosine.</text>
</comment>
<feature type="binding site" evidence="5">
    <location>
        <position position="220"/>
    </location>
    <ligand>
        <name>Zn(2+)</name>
        <dbReference type="ChEBI" id="CHEBI:29105"/>
    </ligand>
</feature>
<dbReference type="InterPro" id="IPR050287">
    <property type="entry name" value="MTA/SAH_deaminase"/>
</dbReference>
<proteinExistence type="inferred from homology"/>
<dbReference type="CDD" id="cd01298">
    <property type="entry name" value="ATZ_TRZ_like"/>
    <property type="match status" value="1"/>
</dbReference>
<keyword evidence="4 5" id="KW-0862">Zinc</keyword>
<dbReference type="SUPFAM" id="SSF51338">
    <property type="entry name" value="Composite domain of metallo-dependent hydrolases"/>
    <property type="match status" value="1"/>
</dbReference>
<dbReference type="RefSeq" id="WP_009206187.1">
    <property type="nucleotide sequence ID" value="NC_022357.1"/>
</dbReference>
<dbReference type="GO" id="GO:0050270">
    <property type="term" value="F:S-adenosylhomocysteine deaminase activity"/>
    <property type="evidence" value="ECO:0007669"/>
    <property type="project" value="UniProtKB-UniRule"/>
</dbReference>
<feature type="binding site" evidence="5">
    <location>
        <position position="308"/>
    </location>
    <ligand>
        <name>Zn(2+)</name>
        <dbReference type="ChEBI" id="CHEBI:29105"/>
    </ligand>
</feature>
<comment type="similarity">
    <text evidence="5">Belongs to the metallo-dependent hydrolases superfamily. MTA/SAH deaminase family.</text>
</comment>
<accession>S6ABN4</accession>
<dbReference type="GO" id="GO:0046872">
    <property type="term" value="F:metal ion binding"/>
    <property type="evidence" value="ECO:0007669"/>
    <property type="project" value="UniProtKB-KW"/>
</dbReference>
<keyword evidence="8" id="KW-1185">Reference proteome</keyword>
<name>S6ABN4_SULDS</name>
<dbReference type="PANTHER" id="PTHR43794:SF11">
    <property type="entry name" value="AMIDOHYDROLASE-RELATED DOMAIN-CONTAINING PROTEIN"/>
    <property type="match status" value="1"/>
</dbReference>
<dbReference type="HAMAP" id="MF_01281">
    <property type="entry name" value="MTA_SAH_deamin"/>
    <property type="match status" value="1"/>
</dbReference>
<evidence type="ECO:0000256" key="2">
    <source>
        <dbReference type="ARBA" id="ARBA00022723"/>
    </source>
</evidence>
<dbReference type="InterPro" id="IPR023512">
    <property type="entry name" value="Deaminase_MtaD/DadD"/>
</dbReference>
<comment type="catalytic activity">
    <reaction evidence="5">
        <text>S-adenosyl-L-homocysteine + H2O + H(+) = S-inosyl-L-homocysteine + NH4(+)</text>
        <dbReference type="Rhea" id="RHEA:20716"/>
        <dbReference type="ChEBI" id="CHEBI:15377"/>
        <dbReference type="ChEBI" id="CHEBI:15378"/>
        <dbReference type="ChEBI" id="CHEBI:28938"/>
        <dbReference type="ChEBI" id="CHEBI:57856"/>
        <dbReference type="ChEBI" id="CHEBI:57985"/>
        <dbReference type="EC" id="3.5.4.28"/>
    </reaction>
</comment>
<evidence type="ECO:0000313" key="8">
    <source>
        <dbReference type="Proteomes" id="UP000015559"/>
    </source>
</evidence>
<reference evidence="7 8" key="1">
    <citation type="journal article" date="2012" name="Appl. Environ. Microbiol.">
        <title>Draft genome sequence of a psychrotolerant sulfur-oxidizing bacterium, Sulfuricella denitrificans skB26, and proteomic insights into cold adaptation.</title>
        <authorList>
            <person name="Watanabe T."/>
            <person name="Kojima H."/>
            <person name="Fukui M."/>
        </authorList>
    </citation>
    <scope>NUCLEOTIDE SEQUENCE [LARGE SCALE GENOMIC DNA]</scope>
    <source>
        <strain evidence="8">skB26</strain>
    </source>
</reference>
<gene>
    <name evidence="5" type="primary">mtaD</name>
    <name evidence="7" type="ORF">SCD_n01024</name>
</gene>
<protein>
    <recommendedName>
        <fullName evidence="5">5-methylthioadenosine/S-adenosylhomocysteine deaminase</fullName>
        <shortName evidence="5">MTA/SAH deaminase</shortName>
        <ecNumber evidence="5">3.5.4.28</ecNumber>
        <ecNumber evidence="5">3.5.4.31</ecNumber>
    </recommendedName>
</protein>
<evidence type="ECO:0000256" key="5">
    <source>
        <dbReference type="HAMAP-Rule" id="MF_01281"/>
    </source>
</evidence>
<dbReference type="KEGG" id="sdr:SCD_n01024"/>
<dbReference type="GO" id="GO:0090614">
    <property type="term" value="F:5'-methylthioadenosine deaminase activity"/>
    <property type="evidence" value="ECO:0007669"/>
    <property type="project" value="UniProtKB-UniRule"/>
</dbReference>